<name>A0A397RZJ7_9MOLU</name>
<dbReference type="InParanoid" id="A0A397RZJ7"/>
<dbReference type="Proteomes" id="UP000266506">
    <property type="component" value="Unassembled WGS sequence"/>
</dbReference>
<keyword evidence="1" id="KW-0812">Transmembrane</keyword>
<proteinExistence type="predicted"/>
<evidence type="ECO:0000313" key="2">
    <source>
        <dbReference type="EMBL" id="RIA77986.1"/>
    </source>
</evidence>
<evidence type="ECO:0000313" key="3">
    <source>
        <dbReference type="Proteomes" id="UP000266506"/>
    </source>
</evidence>
<dbReference type="AlphaFoldDB" id="A0A397RZJ7"/>
<dbReference type="Pfam" id="PF13306">
    <property type="entry name" value="LRR_5"/>
    <property type="match status" value="1"/>
</dbReference>
<protein>
    <submittedName>
        <fullName evidence="2">Leucine rich repeat (LRR) protein</fullName>
    </submittedName>
</protein>
<keyword evidence="1" id="KW-0472">Membrane</keyword>
<dbReference type="OrthoDB" id="357143at2"/>
<comment type="caution">
    <text evidence="2">The sequence shown here is derived from an EMBL/GenBank/DDBJ whole genome shotgun (WGS) entry which is preliminary data.</text>
</comment>
<dbReference type="RefSeq" id="WP_119015732.1">
    <property type="nucleotide sequence ID" value="NZ_QXEV01000004.1"/>
</dbReference>
<organism evidence="2 3">
    <name type="scientific">Anaeroplasma bactoclasticum</name>
    <dbReference type="NCBI Taxonomy" id="2088"/>
    <lineage>
        <taxon>Bacteria</taxon>
        <taxon>Bacillati</taxon>
        <taxon>Mycoplasmatota</taxon>
        <taxon>Mollicutes</taxon>
        <taxon>Anaeroplasmatales</taxon>
        <taxon>Anaeroplasmataceae</taxon>
        <taxon>Anaeroplasma</taxon>
    </lineage>
</organism>
<feature type="transmembrane region" description="Helical" evidence="1">
    <location>
        <begin position="7"/>
        <end position="27"/>
    </location>
</feature>
<reference evidence="2 3" key="1">
    <citation type="submission" date="2018-08" db="EMBL/GenBank/DDBJ databases">
        <title>Genomic Encyclopedia of Archaeal and Bacterial Type Strains, Phase II (KMG-II): from individual species to whole genera.</title>
        <authorList>
            <person name="Goeker M."/>
        </authorList>
    </citation>
    <scope>NUCLEOTIDE SEQUENCE [LARGE SCALE GENOMIC DNA]</scope>
    <source>
        <strain evidence="2 3">ATCC 27112</strain>
    </source>
</reference>
<dbReference type="Gene3D" id="3.80.10.10">
    <property type="entry name" value="Ribonuclease Inhibitor"/>
    <property type="match status" value="1"/>
</dbReference>
<dbReference type="EMBL" id="QXEV01000004">
    <property type="protein sequence ID" value="RIA77986.1"/>
    <property type="molecule type" value="Genomic_DNA"/>
</dbReference>
<accession>A0A397RZJ7</accession>
<sequence length="363" mass="42053">MNKKLKYLIIIASAIALIATILTIVFVQNLKDSEGIREYEMDGYKYKIELMNDSENEACFFIPQNGKEIHIPEEITIKERWVEKKYTVTEIKFDYVKEKLTPDSLIYKTKIIVPKTVSRIRDDGFDEFTYAMINKEKMGFYVPNVGDIEVAIDNPYFDSRENSNCIIETKTDKILIAGLNSPKIPSTVKEIGSFAFYIYNQTELTIPSNVKKIDSCAFMGCESLNSIKFEEGVEEIAIYAFVLLDVFIEKDDRSYYNLNEIYIPSTMKKISEVPFAFCNSYETKLYYNGSDFSSIVSKDLFYTHRQSIGNVVITHISPYTKDGYFYIEGWCHPIGYIYLYSETAPSNEGNYWHYVDGNITIWE</sequence>
<gene>
    <name evidence="2" type="ORF">EI71_00563</name>
</gene>
<keyword evidence="3" id="KW-1185">Reference proteome</keyword>
<evidence type="ECO:0000256" key="1">
    <source>
        <dbReference type="SAM" id="Phobius"/>
    </source>
</evidence>
<keyword evidence="1" id="KW-1133">Transmembrane helix</keyword>
<dbReference type="InterPro" id="IPR032675">
    <property type="entry name" value="LRR_dom_sf"/>
</dbReference>
<dbReference type="InterPro" id="IPR026906">
    <property type="entry name" value="LRR_5"/>
</dbReference>